<dbReference type="Proteomes" id="UP000002287">
    <property type="component" value="Chromosome 2"/>
</dbReference>
<reference evidence="3" key="1">
    <citation type="submission" date="2007-03" db="EMBL/GenBank/DDBJ databases">
        <title>Complete sequence of chromosome 2 of Burkholderia vietnamiensis G4.</title>
        <authorList>
            <consortium name="US DOE Joint Genome Institute"/>
            <person name="Copeland A."/>
            <person name="Lucas S."/>
            <person name="Lapidus A."/>
            <person name="Barry K."/>
            <person name="Detter J.C."/>
            <person name="Glavina del Rio T."/>
            <person name="Hammon N."/>
            <person name="Israni S."/>
            <person name="Dalin E."/>
            <person name="Tice H."/>
            <person name="Pitluck S."/>
            <person name="Chain P."/>
            <person name="Malfatti S."/>
            <person name="Shin M."/>
            <person name="Vergez L."/>
            <person name="Schmutz J."/>
            <person name="Larimer F."/>
            <person name="Land M."/>
            <person name="Hauser L."/>
            <person name="Kyrpides N."/>
            <person name="Tiedje J."/>
            <person name="Richardson P."/>
        </authorList>
    </citation>
    <scope>NUCLEOTIDE SEQUENCE [LARGE SCALE GENOMIC DNA]</scope>
    <source>
        <strain evidence="3">G4 / LMG 22486</strain>
    </source>
</reference>
<evidence type="ECO:0000256" key="1">
    <source>
        <dbReference type="SAM" id="MobiDB-lite"/>
    </source>
</evidence>
<accession>A4JML4</accession>
<gene>
    <name evidence="2" type="ordered locus">Bcep1808_4554</name>
</gene>
<dbReference type="EMBL" id="CP000615">
    <property type="protein sequence ID" value="ABO57517.1"/>
    <property type="molecule type" value="Genomic_DNA"/>
</dbReference>
<dbReference type="AlphaFoldDB" id="A4JML4"/>
<evidence type="ECO:0000313" key="2">
    <source>
        <dbReference type="EMBL" id="ABO57517.1"/>
    </source>
</evidence>
<dbReference type="HOGENOM" id="CLU_2205133_0_0_4"/>
<feature type="region of interest" description="Disordered" evidence="1">
    <location>
        <begin position="32"/>
        <end position="53"/>
    </location>
</feature>
<protein>
    <submittedName>
        <fullName evidence="2">Uncharacterized protein</fullName>
    </submittedName>
</protein>
<name>A4JML4_BURVG</name>
<dbReference type="KEGG" id="bvi:Bcep1808_4554"/>
<proteinExistence type="predicted"/>
<sequence length="107" mass="11689">MIKRTCSNCSAYEAGGCHNSLGDVAPGDYCEAHNLEDGSSVNSDPPVKPEPYLVSPQALRDGYMELRSVRMVRESGATELMQMPVITPKGWAHLELLAQKSKSPNMH</sequence>
<evidence type="ECO:0000313" key="3">
    <source>
        <dbReference type="Proteomes" id="UP000002287"/>
    </source>
</evidence>
<organism evidence="2 3">
    <name type="scientific">Burkholderia vietnamiensis (strain G4 / LMG 22486)</name>
    <name type="common">Burkholderia cepacia (strain R1808)</name>
    <dbReference type="NCBI Taxonomy" id="269482"/>
    <lineage>
        <taxon>Bacteria</taxon>
        <taxon>Pseudomonadati</taxon>
        <taxon>Pseudomonadota</taxon>
        <taxon>Betaproteobacteria</taxon>
        <taxon>Burkholderiales</taxon>
        <taxon>Burkholderiaceae</taxon>
        <taxon>Burkholderia</taxon>
        <taxon>Burkholderia cepacia complex</taxon>
    </lineage>
</organism>